<evidence type="ECO:0000259" key="3">
    <source>
        <dbReference type="PROSITE" id="PS50106"/>
    </source>
</evidence>
<keyword evidence="2 4" id="KW-0378">Hydrolase</keyword>
<dbReference type="RefSeq" id="WP_146438904.1">
    <property type="nucleotide sequence ID" value="NZ_SJPL01000001.1"/>
</dbReference>
<sequence>MRLILRNSLPAGVHSAISATLLAVVVLMLADGNTTDAQGTSSTAQRLQFQTAMASSVREACDRLWQSVVTVQPIGTADSAGDEVRADAPTTGIIVDGDGYILTSNLVTKANAASLLIRLDDGSRHAAEVIATDHHRNLVLLKIDADQTLIPADLSSPPSIQVGQTTIAMGRYGTDGSPLVSTGILSALSRLEGIAIQTDARVSPSFYGGPLIDLNGHVLGIVIPAVAVGGAEEETSWYDAGITFAIPAGVITEKLQRLKSGDDIRKGLLGLVPKSKDPYDNDTTLASVRLRSPAEQAGLIAGDVVTKVAGRDVQRFQQIKEALGPYDAGDTVDISVQRDGQVVDVQIQLADNIPPLQPQRLGIIARSPADQSGTDQDEAQSQGVIVDDMIPDSPAAKTFQVGDRIVAAGKIDDIDIETLRRLVVTASPDQPTTFKVMRQTDGEQSDAGPLELSIQTNPVAGPITGKTPKSWAGDWNDTEWAAEPLKLPDVPNAAVVLAPSAEDSETGRPLGLFVALQPPGDPPPEKAIEAWTEAAKQSGVVVCVVAAESDQGWKPKEIDLIDRIAAAVMKRTGVASTAVAIGSVSGAIGGDAGPADAMALAAGLSLVHRFGGIALSDKTRPPAIRVKENDPETAVHVLLPISDDDSLPTWGTALRRAGYAIINGKPLDRAGLLGWVRRLQAI</sequence>
<reference evidence="4 5" key="1">
    <citation type="submission" date="2019-02" db="EMBL/GenBank/DDBJ databases">
        <title>Deep-cultivation of Planctomycetes and their phenomic and genomic characterization uncovers novel biology.</title>
        <authorList>
            <person name="Wiegand S."/>
            <person name="Jogler M."/>
            <person name="Boedeker C."/>
            <person name="Pinto D."/>
            <person name="Vollmers J."/>
            <person name="Rivas-Marin E."/>
            <person name="Kohn T."/>
            <person name="Peeters S.H."/>
            <person name="Heuer A."/>
            <person name="Rast P."/>
            <person name="Oberbeckmann S."/>
            <person name="Bunk B."/>
            <person name="Jeske O."/>
            <person name="Meyerdierks A."/>
            <person name="Storesund J.E."/>
            <person name="Kallscheuer N."/>
            <person name="Luecker S."/>
            <person name="Lage O.M."/>
            <person name="Pohl T."/>
            <person name="Merkel B.J."/>
            <person name="Hornburger P."/>
            <person name="Mueller R.-W."/>
            <person name="Bruemmer F."/>
            <person name="Labrenz M."/>
            <person name="Spormann A.M."/>
            <person name="Op Den Camp H."/>
            <person name="Overmann J."/>
            <person name="Amann R."/>
            <person name="Jetten M.S.M."/>
            <person name="Mascher T."/>
            <person name="Medema M.H."/>
            <person name="Devos D.P."/>
            <person name="Kaster A.-K."/>
            <person name="Ovreas L."/>
            <person name="Rohde M."/>
            <person name="Galperin M.Y."/>
            <person name="Jogler C."/>
        </authorList>
    </citation>
    <scope>NUCLEOTIDE SEQUENCE [LARGE SCALE GENOMIC DNA]</scope>
    <source>
        <strain evidence="4 5">Pan14r</strain>
    </source>
</reference>
<dbReference type="Proteomes" id="UP000317238">
    <property type="component" value="Unassembled WGS sequence"/>
</dbReference>
<dbReference type="SMART" id="SM00228">
    <property type="entry name" value="PDZ"/>
    <property type="match status" value="2"/>
</dbReference>
<dbReference type="InterPro" id="IPR036034">
    <property type="entry name" value="PDZ_sf"/>
</dbReference>
<dbReference type="PROSITE" id="PS50106">
    <property type="entry name" value="PDZ"/>
    <property type="match status" value="1"/>
</dbReference>
<dbReference type="SUPFAM" id="SSF50494">
    <property type="entry name" value="Trypsin-like serine proteases"/>
    <property type="match status" value="1"/>
</dbReference>
<dbReference type="PRINTS" id="PR00834">
    <property type="entry name" value="PROTEASES2C"/>
</dbReference>
<dbReference type="Pfam" id="PF13180">
    <property type="entry name" value="PDZ_2"/>
    <property type="match status" value="2"/>
</dbReference>
<accession>A0A5C5Y3W6</accession>
<name>A0A5C5Y3W6_9PLAN</name>
<evidence type="ECO:0000256" key="2">
    <source>
        <dbReference type="ARBA" id="ARBA00022801"/>
    </source>
</evidence>
<evidence type="ECO:0000256" key="1">
    <source>
        <dbReference type="ARBA" id="ARBA00022670"/>
    </source>
</evidence>
<protein>
    <submittedName>
        <fullName evidence="4">Periplasmic serine endoprotease DegP</fullName>
        <ecNumber evidence="4">3.4.21.107</ecNumber>
    </submittedName>
</protein>
<gene>
    <name evidence="4" type="primary">degP_3</name>
    <name evidence="4" type="ORF">Pan14r_17870</name>
</gene>
<dbReference type="AlphaFoldDB" id="A0A5C5Y3W6"/>
<dbReference type="EC" id="3.4.21.107" evidence="4"/>
<dbReference type="GO" id="GO:0006508">
    <property type="term" value="P:proteolysis"/>
    <property type="evidence" value="ECO:0007669"/>
    <property type="project" value="UniProtKB-KW"/>
</dbReference>
<feature type="domain" description="PDZ" evidence="3">
    <location>
        <begin position="344"/>
        <end position="407"/>
    </location>
</feature>
<organism evidence="4 5">
    <name type="scientific">Crateriforma conspicua</name>
    <dbReference type="NCBI Taxonomy" id="2527996"/>
    <lineage>
        <taxon>Bacteria</taxon>
        <taxon>Pseudomonadati</taxon>
        <taxon>Planctomycetota</taxon>
        <taxon>Planctomycetia</taxon>
        <taxon>Planctomycetales</taxon>
        <taxon>Planctomycetaceae</taxon>
        <taxon>Crateriforma</taxon>
    </lineage>
</organism>
<dbReference type="InterPro" id="IPR001940">
    <property type="entry name" value="Peptidase_S1C"/>
</dbReference>
<dbReference type="GO" id="GO:0004252">
    <property type="term" value="F:serine-type endopeptidase activity"/>
    <property type="evidence" value="ECO:0007669"/>
    <property type="project" value="InterPro"/>
</dbReference>
<dbReference type="Pfam" id="PF13365">
    <property type="entry name" value="Trypsin_2"/>
    <property type="match status" value="1"/>
</dbReference>
<dbReference type="EMBL" id="SJPL01000001">
    <property type="protein sequence ID" value="TWT69499.1"/>
    <property type="molecule type" value="Genomic_DNA"/>
</dbReference>
<dbReference type="InterPro" id="IPR051201">
    <property type="entry name" value="Chloro_Bact_Ser_Proteases"/>
</dbReference>
<dbReference type="InterPro" id="IPR001478">
    <property type="entry name" value="PDZ"/>
</dbReference>
<keyword evidence="5" id="KW-1185">Reference proteome</keyword>
<evidence type="ECO:0000313" key="5">
    <source>
        <dbReference type="Proteomes" id="UP000317238"/>
    </source>
</evidence>
<comment type="caution">
    <text evidence="4">The sequence shown here is derived from an EMBL/GenBank/DDBJ whole genome shotgun (WGS) entry which is preliminary data.</text>
</comment>
<dbReference type="InterPro" id="IPR009003">
    <property type="entry name" value="Peptidase_S1_PA"/>
</dbReference>
<dbReference type="PANTHER" id="PTHR43343">
    <property type="entry name" value="PEPTIDASE S12"/>
    <property type="match status" value="1"/>
</dbReference>
<dbReference type="PANTHER" id="PTHR43343:SF3">
    <property type="entry name" value="PROTEASE DO-LIKE 8, CHLOROPLASTIC"/>
    <property type="match status" value="1"/>
</dbReference>
<dbReference type="OrthoDB" id="248175at2"/>
<dbReference type="CDD" id="cd06779">
    <property type="entry name" value="cpPDZ_Deg_HtrA-like"/>
    <property type="match status" value="1"/>
</dbReference>
<keyword evidence="1 4" id="KW-0645">Protease</keyword>
<dbReference type="Gene3D" id="2.30.42.10">
    <property type="match status" value="2"/>
</dbReference>
<evidence type="ECO:0000313" key="4">
    <source>
        <dbReference type="EMBL" id="TWT69499.1"/>
    </source>
</evidence>
<dbReference type="Gene3D" id="2.40.10.120">
    <property type="match status" value="1"/>
</dbReference>
<dbReference type="SUPFAM" id="SSF50156">
    <property type="entry name" value="PDZ domain-like"/>
    <property type="match status" value="2"/>
</dbReference>
<proteinExistence type="predicted"/>